<evidence type="ECO:0000256" key="1">
    <source>
        <dbReference type="ARBA" id="ARBA00004141"/>
    </source>
</evidence>
<dbReference type="EMBL" id="NCKU01002737">
    <property type="protein sequence ID" value="RWS08893.1"/>
    <property type="molecule type" value="Genomic_DNA"/>
</dbReference>
<reference evidence="12 13" key="1">
    <citation type="journal article" date="2018" name="Gigascience">
        <title>Genomes of trombidid mites reveal novel predicted allergens and laterally-transferred genes associated with secondary metabolism.</title>
        <authorList>
            <person name="Dong X."/>
            <person name="Chaisiri K."/>
            <person name="Xia D."/>
            <person name="Armstrong S.D."/>
            <person name="Fang Y."/>
            <person name="Donnelly M.J."/>
            <person name="Kadowaki T."/>
            <person name="McGarry J.W."/>
            <person name="Darby A.C."/>
            <person name="Makepeace B.L."/>
        </authorList>
    </citation>
    <scope>NUCLEOTIDE SEQUENCE [LARGE SCALE GENOMIC DNA]</scope>
    <source>
        <strain evidence="12">UoL-WK</strain>
    </source>
</reference>
<evidence type="ECO:0000256" key="10">
    <source>
        <dbReference type="SAM" id="Phobius"/>
    </source>
</evidence>
<comment type="caution">
    <text evidence="12">The sequence shown here is derived from an EMBL/GenBank/DDBJ whole genome shotgun (WGS) entry which is preliminary data.</text>
</comment>
<proteinExistence type="inferred from homology"/>
<evidence type="ECO:0000256" key="2">
    <source>
        <dbReference type="ARBA" id="ARBA00010663"/>
    </source>
</evidence>
<keyword evidence="4 10" id="KW-1133">Transmembrane helix</keyword>
<dbReference type="STRING" id="1965070.A0A443R0V9"/>
<dbReference type="PROSITE" id="PS50262">
    <property type="entry name" value="G_PROTEIN_RECEP_F1_2"/>
    <property type="match status" value="1"/>
</dbReference>
<feature type="transmembrane region" description="Helical" evidence="10">
    <location>
        <begin position="35"/>
        <end position="55"/>
    </location>
</feature>
<accession>A0A443R0V9</accession>
<dbReference type="PANTHER" id="PTHR24238:SF57">
    <property type="entry name" value="G-PROTEIN COUPLED RECEPTOR 83"/>
    <property type="match status" value="1"/>
</dbReference>
<gene>
    <name evidence="12" type="ORF">B4U79_02414</name>
</gene>
<protein>
    <submittedName>
        <fullName evidence="12">Neuropeptide FF receptor 2-like protein</fullName>
    </submittedName>
</protein>
<keyword evidence="8 9" id="KW-0807">Transducer</keyword>
<comment type="similarity">
    <text evidence="2 9">Belongs to the G-protein coupled receptor 1 family.</text>
</comment>
<evidence type="ECO:0000256" key="9">
    <source>
        <dbReference type="RuleBase" id="RU000688"/>
    </source>
</evidence>
<dbReference type="GO" id="GO:0005886">
    <property type="term" value="C:plasma membrane"/>
    <property type="evidence" value="ECO:0007669"/>
    <property type="project" value="TreeGrafter"/>
</dbReference>
<keyword evidence="13" id="KW-1185">Reference proteome</keyword>
<evidence type="ECO:0000256" key="6">
    <source>
        <dbReference type="ARBA" id="ARBA00023136"/>
    </source>
</evidence>
<keyword evidence="6 10" id="KW-0472">Membrane</keyword>
<dbReference type="Pfam" id="PF00001">
    <property type="entry name" value="7tm_1"/>
    <property type="match status" value="1"/>
</dbReference>
<dbReference type="Gene3D" id="1.20.1070.10">
    <property type="entry name" value="Rhodopsin 7-helix transmembrane proteins"/>
    <property type="match status" value="1"/>
</dbReference>
<evidence type="ECO:0000259" key="11">
    <source>
        <dbReference type="PROSITE" id="PS50262"/>
    </source>
</evidence>
<keyword evidence="5 9" id="KW-0297">G-protein coupled receptor</keyword>
<dbReference type="GO" id="GO:0008188">
    <property type="term" value="F:neuropeptide receptor activity"/>
    <property type="evidence" value="ECO:0007669"/>
    <property type="project" value="TreeGrafter"/>
</dbReference>
<sequence>TTLTSSVFTLAAISCDRFFAILYPLRSRVTKKRTGLVITLIWIISALVSLPFLFVNKQLEFQWRNIVVKDCVENWPASINYDSVKNSCVVSHPLKTFYYFFATVCLFIIPICIMTTSYSLIVWKLWVNEIPGERSAANITVQHRAKKKVEILF</sequence>
<keyword evidence="7 9" id="KW-0675">Receptor</keyword>
<dbReference type="AlphaFoldDB" id="A0A443R0V9"/>
<feature type="domain" description="G-protein coupled receptors family 1 profile" evidence="11">
    <location>
        <begin position="1"/>
        <end position="153"/>
    </location>
</feature>
<dbReference type="PROSITE" id="PS00237">
    <property type="entry name" value="G_PROTEIN_RECEP_F1_1"/>
    <property type="match status" value="1"/>
</dbReference>
<dbReference type="SUPFAM" id="SSF81321">
    <property type="entry name" value="Family A G protein-coupled receptor-like"/>
    <property type="match status" value="1"/>
</dbReference>
<evidence type="ECO:0000256" key="7">
    <source>
        <dbReference type="ARBA" id="ARBA00023170"/>
    </source>
</evidence>
<dbReference type="Proteomes" id="UP000285301">
    <property type="component" value="Unassembled WGS sequence"/>
</dbReference>
<comment type="subcellular location">
    <subcellularLocation>
        <location evidence="1">Membrane</location>
        <topology evidence="1">Multi-pass membrane protein</topology>
    </subcellularLocation>
</comment>
<evidence type="ECO:0000256" key="8">
    <source>
        <dbReference type="ARBA" id="ARBA00023224"/>
    </source>
</evidence>
<evidence type="ECO:0000313" key="12">
    <source>
        <dbReference type="EMBL" id="RWS08893.1"/>
    </source>
</evidence>
<dbReference type="InterPro" id="IPR017452">
    <property type="entry name" value="GPCR_Rhodpsn_7TM"/>
</dbReference>
<name>A0A443R0V9_9ACAR</name>
<dbReference type="PANTHER" id="PTHR24238">
    <property type="entry name" value="G-PROTEIN COUPLED RECEPTOR"/>
    <property type="match status" value="1"/>
</dbReference>
<feature type="transmembrane region" description="Helical" evidence="10">
    <location>
        <begin position="97"/>
        <end position="121"/>
    </location>
</feature>
<organism evidence="12 13">
    <name type="scientific">Dinothrombium tinctorium</name>
    <dbReference type="NCBI Taxonomy" id="1965070"/>
    <lineage>
        <taxon>Eukaryota</taxon>
        <taxon>Metazoa</taxon>
        <taxon>Ecdysozoa</taxon>
        <taxon>Arthropoda</taxon>
        <taxon>Chelicerata</taxon>
        <taxon>Arachnida</taxon>
        <taxon>Acari</taxon>
        <taxon>Acariformes</taxon>
        <taxon>Trombidiformes</taxon>
        <taxon>Prostigmata</taxon>
        <taxon>Anystina</taxon>
        <taxon>Parasitengona</taxon>
        <taxon>Trombidioidea</taxon>
        <taxon>Trombidiidae</taxon>
        <taxon>Dinothrombium</taxon>
    </lineage>
</organism>
<feature type="non-terminal residue" evidence="12">
    <location>
        <position position="1"/>
    </location>
</feature>
<dbReference type="PRINTS" id="PR00237">
    <property type="entry name" value="GPCRRHODOPSN"/>
</dbReference>
<evidence type="ECO:0000256" key="3">
    <source>
        <dbReference type="ARBA" id="ARBA00022692"/>
    </source>
</evidence>
<dbReference type="InterPro" id="IPR000276">
    <property type="entry name" value="GPCR_Rhodpsn"/>
</dbReference>
<dbReference type="OrthoDB" id="5975505at2759"/>
<keyword evidence="3 9" id="KW-0812">Transmembrane</keyword>
<evidence type="ECO:0000313" key="13">
    <source>
        <dbReference type="Proteomes" id="UP000285301"/>
    </source>
</evidence>
<evidence type="ECO:0000256" key="5">
    <source>
        <dbReference type="ARBA" id="ARBA00023040"/>
    </source>
</evidence>
<evidence type="ECO:0000256" key="4">
    <source>
        <dbReference type="ARBA" id="ARBA00022989"/>
    </source>
</evidence>